<dbReference type="InterPro" id="IPR002727">
    <property type="entry name" value="DUF47"/>
</dbReference>
<dbReference type="SUPFAM" id="SSF109755">
    <property type="entry name" value="PhoU-like"/>
    <property type="match status" value="1"/>
</dbReference>
<comment type="similarity">
    <text evidence="1">Belongs to the UPF0111 family.</text>
</comment>
<dbReference type="InterPro" id="IPR018445">
    <property type="entry name" value="Put_Phosphate_transp_reg"/>
</dbReference>
<dbReference type="EMBL" id="CP010070">
    <property type="protein sequence ID" value="AIZ56991.1"/>
    <property type="molecule type" value="Genomic_DNA"/>
</dbReference>
<organism evidence="2 3">
    <name type="scientific">Candidatus Methanoplasma termitum</name>
    <dbReference type="NCBI Taxonomy" id="1577791"/>
    <lineage>
        <taxon>Archaea</taxon>
        <taxon>Methanobacteriati</taxon>
        <taxon>Thermoplasmatota</taxon>
        <taxon>Thermoplasmata</taxon>
        <taxon>Methanomassiliicoccales</taxon>
        <taxon>Methanomassiliicoccaceae</taxon>
        <taxon>Candidatus Methanoplasma</taxon>
    </lineage>
</organism>
<dbReference type="STRING" id="1577791.Mpt1_c11290"/>
<keyword evidence="3" id="KW-1185">Reference proteome</keyword>
<evidence type="ECO:0000256" key="1">
    <source>
        <dbReference type="ARBA" id="ARBA00008591"/>
    </source>
</evidence>
<dbReference type="RefSeq" id="WP_238603103.1">
    <property type="nucleotide sequence ID" value="NZ_CP010070.1"/>
</dbReference>
<dbReference type="KEGG" id="mear:Mpt1_c11290"/>
<dbReference type="Proteomes" id="UP000030787">
    <property type="component" value="Chromosome"/>
</dbReference>
<dbReference type="InterPro" id="IPR038078">
    <property type="entry name" value="PhoU-like_sf"/>
</dbReference>
<dbReference type="GeneID" id="24818791"/>
<proteinExistence type="inferred from homology"/>
<protein>
    <recommendedName>
        <fullName evidence="4">PhoU domain protein</fullName>
    </recommendedName>
</protein>
<evidence type="ECO:0008006" key="4">
    <source>
        <dbReference type="Google" id="ProtNLM"/>
    </source>
</evidence>
<dbReference type="PANTHER" id="PTHR36536:SF3">
    <property type="entry name" value="UPF0111 PROTEIN HI_1603"/>
    <property type="match status" value="1"/>
</dbReference>
<dbReference type="AlphaFoldDB" id="A0A0A7LHJ9"/>
<dbReference type="Pfam" id="PF01865">
    <property type="entry name" value="PhoU_div"/>
    <property type="match status" value="1"/>
</dbReference>
<accession>A0A0A7LHJ9</accession>
<dbReference type="Gene3D" id="1.20.58.220">
    <property type="entry name" value="Phosphate transport system protein phou homolog 2, domain 2"/>
    <property type="match status" value="1"/>
</dbReference>
<sequence length="225" mass="25222">MNEKKGIMLWLSKRKGETVMMGSRSHGLMVQDTVTELDLAMKAMAKGDQVNAMKCIERLIMQEAEADKIEDKLCEDASGGELSVQEREDLIYFIRKMDSIANWAKEGAIHIQLLVETKALVPDYIWIEMGKMASELITAVKHLVKTTENMETSPTETLGNIDAVYDQEKIIDGLYFSCTKQVHLSPMDPRAVMLARELIFAMEMAADTCKACADTIAIILSARRI</sequence>
<name>A0A0A7LHJ9_9ARCH</name>
<reference evidence="2 3" key="1">
    <citation type="journal article" date="2014" name="Appl. Environ. Microbiol.">
        <title>Comparative Genome Analysis of 'Candidatus Methanoplasma termitum' Indicates a New Mode of Energy Metabolism in the Seventh Order of Methanogens.</title>
        <authorList>
            <person name="Lang K."/>
            <person name="Schuldes J."/>
            <person name="Klingl A."/>
            <person name="Poehlein A."/>
            <person name="Daniel R."/>
            <person name="Brune A."/>
        </authorList>
    </citation>
    <scope>NUCLEOTIDE SEQUENCE [LARGE SCALE GENOMIC DNA]</scope>
    <source>
        <strain evidence="3">Mpt1</strain>
    </source>
</reference>
<evidence type="ECO:0000313" key="3">
    <source>
        <dbReference type="Proteomes" id="UP000030787"/>
    </source>
</evidence>
<dbReference type="HOGENOM" id="CLU_1227617_0_0_2"/>
<evidence type="ECO:0000313" key="2">
    <source>
        <dbReference type="EMBL" id="AIZ56991.1"/>
    </source>
</evidence>
<gene>
    <name evidence="2" type="ORF">Mpt1_c11290</name>
</gene>
<dbReference type="PANTHER" id="PTHR36536">
    <property type="entry name" value="UPF0111 PROTEIN HI_1603"/>
    <property type="match status" value="1"/>
</dbReference>